<dbReference type="RefSeq" id="WP_023354764.1">
    <property type="nucleotide sequence ID" value="NZ_KI535368.1"/>
</dbReference>
<evidence type="ECO:0000313" key="2">
    <source>
        <dbReference type="Proteomes" id="UP000018227"/>
    </source>
</evidence>
<name>V2Y4J5_9FIRM</name>
<proteinExistence type="predicted"/>
<dbReference type="STRING" id="592026.GCWU0000282_001895"/>
<protein>
    <submittedName>
        <fullName evidence="1">Uncharacterized protein</fullName>
    </submittedName>
</protein>
<keyword evidence="2" id="KW-1185">Reference proteome</keyword>
<sequence>MENKEDILMIEMKKYWKRGVRFSCGERLLEEFSSAEALAEDGRYMMEFDINMQGEVVEVNFQDIGL</sequence>
<dbReference type="EMBL" id="ACIL03000013">
    <property type="protein sequence ID" value="ESL03022.1"/>
    <property type="molecule type" value="Genomic_DNA"/>
</dbReference>
<gene>
    <name evidence="1" type="ORF">GCWU0000282_001895</name>
</gene>
<dbReference type="HOGENOM" id="CLU_2823190_0_0_9"/>
<accession>V2Y4J5</accession>
<reference evidence="1 2" key="1">
    <citation type="submission" date="2013-06" db="EMBL/GenBank/DDBJ databases">
        <authorList>
            <person name="Weinstock G."/>
            <person name="Sodergren E."/>
            <person name="Clifton S."/>
            <person name="Fulton L."/>
            <person name="Fulton B."/>
            <person name="Courtney L."/>
            <person name="Fronick C."/>
            <person name="Harrison M."/>
            <person name="Strong C."/>
            <person name="Farmer C."/>
            <person name="Delahaunty K."/>
            <person name="Markovic C."/>
            <person name="Hall O."/>
            <person name="Minx P."/>
            <person name="Tomlinson C."/>
            <person name="Mitreva M."/>
            <person name="Nelson J."/>
            <person name="Hou S."/>
            <person name="Wollam A."/>
            <person name="Pepin K.H."/>
            <person name="Johnson M."/>
            <person name="Bhonagiri V."/>
            <person name="Nash W.E."/>
            <person name="Warren W."/>
            <person name="Chinwalla A."/>
            <person name="Mardis E.R."/>
            <person name="Wilson R.K."/>
        </authorList>
    </citation>
    <scope>NUCLEOTIDE SEQUENCE [LARGE SCALE GENOMIC DNA]</scope>
    <source>
        <strain evidence="1 2">ATCC 51271</strain>
    </source>
</reference>
<dbReference type="AlphaFoldDB" id="V2Y4J5"/>
<dbReference type="Proteomes" id="UP000018227">
    <property type="component" value="Unassembled WGS sequence"/>
</dbReference>
<organism evidence="1 2">
    <name type="scientific">Catonella morbi ATCC 51271</name>
    <dbReference type="NCBI Taxonomy" id="592026"/>
    <lineage>
        <taxon>Bacteria</taxon>
        <taxon>Bacillati</taxon>
        <taxon>Bacillota</taxon>
        <taxon>Clostridia</taxon>
        <taxon>Lachnospirales</taxon>
        <taxon>Lachnospiraceae</taxon>
        <taxon>Catonella</taxon>
    </lineage>
</organism>
<evidence type="ECO:0000313" key="1">
    <source>
        <dbReference type="EMBL" id="ESL03022.1"/>
    </source>
</evidence>
<comment type="caution">
    <text evidence="1">The sequence shown here is derived from an EMBL/GenBank/DDBJ whole genome shotgun (WGS) entry which is preliminary data.</text>
</comment>